<proteinExistence type="predicted"/>
<feature type="compositionally biased region" description="Basic and acidic residues" evidence="2">
    <location>
        <begin position="24"/>
        <end position="39"/>
    </location>
</feature>
<feature type="compositionally biased region" description="Basic and acidic residues" evidence="2">
    <location>
        <begin position="1"/>
        <end position="15"/>
    </location>
</feature>
<dbReference type="AlphaFoldDB" id="A0A1A8X9I2"/>
<name>A0A1A8X9I2_PLAOA</name>
<evidence type="ECO:0000313" key="3">
    <source>
        <dbReference type="EMBL" id="SBT00490.1"/>
    </source>
</evidence>
<keyword evidence="1" id="KW-0175">Coiled coil</keyword>
<gene>
    <name evidence="3" type="ORF">POVCU1_060330</name>
</gene>
<dbReference type="VEuPathDB" id="PlasmoDB:PocGH01_13051400"/>
<evidence type="ECO:0000256" key="1">
    <source>
        <dbReference type="SAM" id="Coils"/>
    </source>
</evidence>
<protein>
    <submittedName>
        <fullName evidence="3">Uncharacterized protein</fullName>
    </submittedName>
</protein>
<sequence length="212" mass="24499">MEYSYKLENEEKKENPNMSAEEGQEIKGKEIDNELEKADATAGEDAAWKQLPHGGINTERADFENGSDSQLNRKDNQHCDDELQHEINKMIERNVIYLNINSEAKKKTLNKASSKNVKTVKSIKKNKDSKFKKMIQAGKKLEKELLDEISERRKKKKKKLEEKKAKSIEGQVKVGNMAVIKDISKIRKKDKKTKNKIFKLSSEVIHKIMKKK</sequence>
<dbReference type="EMBL" id="FLQV01001948">
    <property type="protein sequence ID" value="SBT00490.1"/>
    <property type="molecule type" value="Genomic_DNA"/>
</dbReference>
<organism evidence="3 4">
    <name type="scientific">Plasmodium ovale curtisi</name>
    <dbReference type="NCBI Taxonomy" id="864141"/>
    <lineage>
        <taxon>Eukaryota</taxon>
        <taxon>Sar</taxon>
        <taxon>Alveolata</taxon>
        <taxon>Apicomplexa</taxon>
        <taxon>Aconoidasida</taxon>
        <taxon>Haemosporida</taxon>
        <taxon>Plasmodiidae</taxon>
        <taxon>Plasmodium</taxon>
        <taxon>Plasmodium (Plasmodium)</taxon>
    </lineage>
</organism>
<reference evidence="4" key="1">
    <citation type="submission" date="2016-05" db="EMBL/GenBank/DDBJ databases">
        <authorList>
            <person name="Naeem Raeece"/>
        </authorList>
    </citation>
    <scope>NUCLEOTIDE SEQUENCE [LARGE SCALE GENOMIC DNA]</scope>
</reference>
<evidence type="ECO:0000313" key="4">
    <source>
        <dbReference type="Proteomes" id="UP000078546"/>
    </source>
</evidence>
<evidence type="ECO:0000256" key="2">
    <source>
        <dbReference type="SAM" id="MobiDB-lite"/>
    </source>
</evidence>
<accession>A0A1A8X9I2</accession>
<feature type="coiled-coil region" evidence="1">
    <location>
        <begin position="139"/>
        <end position="166"/>
    </location>
</feature>
<feature type="region of interest" description="Disordered" evidence="2">
    <location>
        <begin position="1"/>
        <end position="76"/>
    </location>
</feature>
<dbReference type="Proteomes" id="UP000078546">
    <property type="component" value="Unassembled WGS sequence"/>
</dbReference>